<dbReference type="Pfam" id="PF14054">
    <property type="entry name" value="DUF4249"/>
    <property type="match status" value="1"/>
</dbReference>
<reference evidence="1" key="1">
    <citation type="submission" date="2016-10" db="EMBL/GenBank/DDBJ databases">
        <title>Sequence of Gallionella enrichment culture.</title>
        <authorList>
            <person name="Poehlein A."/>
            <person name="Muehling M."/>
            <person name="Daniel R."/>
        </authorList>
    </citation>
    <scope>NUCLEOTIDE SEQUENCE</scope>
</reference>
<accession>A0A1J5SK07</accession>
<evidence type="ECO:0000313" key="1">
    <source>
        <dbReference type="EMBL" id="OIR08267.1"/>
    </source>
</evidence>
<protein>
    <recommendedName>
        <fullName evidence="2">DUF4249 domain-containing protein</fullName>
    </recommendedName>
</protein>
<dbReference type="AlphaFoldDB" id="A0A1J5SK07"/>
<comment type="caution">
    <text evidence="1">The sequence shown here is derived from an EMBL/GenBank/DDBJ whole genome shotgun (WGS) entry which is preliminary data.</text>
</comment>
<dbReference type="EMBL" id="MLJW01000032">
    <property type="protein sequence ID" value="OIR08267.1"/>
    <property type="molecule type" value="Genomic_DNA"/>
</dbReference>
<evidence type="ECO:0008006" key="2">
    <source>
        <dbReference type="Google" id="ProtNLM"/>
    </source>
</evidence>
<proteinExistence type="predicted"/>
<dbReference type="PROSITE" id="PS51257">
    <property type="entry name" value="PROKAR_LIPOPROTEIN"/>
    <property type="match status" value="1"/>
</dbReference>
<organism evidence="1">
    <name type="scientific">mine drainage metagenome</name>
    <dbReference type="NCBI Taxonomy" id="410659"/>
    <lineage>
        <taxon>unclassified sequences</taxon>
        <taxon>metagenomes</taxon>
        <taxon>ecological metagenomes</taxon>
    </lineage>
</organism>
<name>A0A1J5SK07_9ZZZZ</name>
<dbReference type="InterPro" id="IPR025345">
    <property type="entry name" value="DUF4249"/>
</dbReference>
<gene>
    <name evidence="1" type="ORF">GALL_94350</name>
</gene>
<sequence>MKKYFGITFFLIAALTACTKTINVDLNNAPSQLVIEGIVTNKNSAQVNISKSVTFGSSNDFPTVSGATVKITDNLNNNFSLIETTPGFYSNSNLIGVPGRTYNLSVTLNGINYTASSTMPQQVNLDTLLLTKIPYFNKMITVVQPQYTDPAGIANYYSFIETIEYPNKTFSAGFFFVWDDRFNDGGISTRPLIVADSTISSGDTINVEMRCIDKNVYRYYNSLSNLQQNSTTPENPVSNITGGCLGYFSANTIQRKKVAIP</sequence>